<dbReference type="PANTHER" id="PTHR32295">
    <property type="entry name" value="IQ-DOMAIN 5-RELATED"/>
    <property type="match status" value="1"/>
</dbReference>
<dbReference type="EMBL" id="JAVIJP010000017">
    <property type="protein sequence ID" value="KAL3640955.1"/>
    <property type="molecule type" value="Genomic_DNA"/>
</dbReference>
<dbReference type="Pfam" id="PF00612">
    <property type="entry name" value="IQ"/>
    <property type="match status" value="2"/>
</dbReference>
<evidence type="ECO:0000256" key="1">
    <source>
        <dbReference type="ARBA" id="ARBA00022860"/>
    </source>
</evidence>
<comment type="caution">
    <text evidence="4">The sequence shown here is derived from an EMBL/GenBank/DDBJ whole genome shotgun (WGS) entry which is preliminary data.</text>
</comment>
<dbReference type="PROSITE" id="PS50096">
    <property type="entry name" value="IQ"/>
    <property type="match status" value="1"/>
</dbReference>
<feature type="compositionally biased region" description="Polar residues" evidence="3">
    <location>
        <begin position="520"/>
        <end position="530"/>
    </location>
</feature>
<dbReference type="SMART" id="SM00015">
    <property type="entry name" value="IQ"/>
    <property type="match status" value="2"/>
</dbReference>
<feature type="compositionally biased region" description="Basic residues" evidence="3">
    <location>
        <begin position="38"/>
        <end position="49"/>
    </location>
</feature>
<dbReference type="Proteomes" id="UP001632038">
    <property type="component" value="Unassembled WGS sequence"/>
</dbReference>
<dbReference type="AlphaFoldDB" id="A0ABD3DF45"/>
<feature type="region of interest" description="Disordered" evidence="3">
    <location>
        <begin position="461"/>
        <end position="499"/>
    </location>
</feature>
<proteinExistence type="inferred from homology"/>
<feature type="compositionally biased region" description="Basic and acidic residues" evidence="3">
    <location>
        <begin position="623"/>
        <end position="632"/>
    </location>
</feature>
<feature type="compositionally biased region" description="Polar residues" evidence="3">
    <location>
        <begin position="50"/>
        <end position="86"/>
    </location>
</feature>
<feature type="compositionally biased region" description="Basic and acidic residues" evidence="3">
    <location>
        <begin position="272"/>
        <end position="287"/>
    </location>
</feature>
<feature type="compositionally biased region" description="Polar residues" evidence="3">
    <location>
        <begin position="685"/>
        <end position="711"/>
    </location>
</feature>
<feature type="region of interest" description="Disordered" evidence="3">
    <location>
        <begin position="268"/>
        <end position="292"/>
    </location>
</feature>
<evidence type="ECO:0008006" key="6">
    <source>
        <dbReference type="Google" id="ProtNLM"/>
    </source>
</evidence>
<feature type="region of interest" description="Disordered" evidence="3">
    <location>
        <begin position="520"/>
        <end position="716"/>
    </location>
</feature>
<reference evidence="5" key="1">
    <citation type="journal article" date="2024" name="IScience">
        <title>Strigolactones Initiate the Formation of Haustorium-like Structures in Castilleja.</title>
        <authorList>
            <person name="Buerger M."/>
            <person name="Peterson D."/>
            <person name="Chory J."/>
        </authorList>
    </citation>
    <scope>NUCLEOTIDE SEQUENCE [LARGE SCALE GENOMIC DNA]</scope>
</reference>
<dbReference type="GO" id="GO:0005516">
    <property type="term" value="F:calmodulin binding"/>
    <property type="evidence" value="ECO:0007669"/>
    <property type="project" value="UniProtKB-KW"/>
</dbReference>
<keyword evidence="5" id="KW-1185">Reference proteome</keyword>
<feature type="region of interest" description="Disordered" evidence="3">
    <location>
        <begin position="18"/>
        <end position="86"/>
    </location>
</feature>
<accession>A0ABD3DF45</accession>
<feature type="compositionally biased region" description="Basic and acidic residues" evidence="3">
    <location>
        <begin position="587"/>
        <end position="602"/>
    </location>
</feature>
<dbReference type="PANTHER" id="PTHR32295:SF154">
    <property type="entry name" value="PROTEIN IQ-DOMAIN 32"/>
    <property type="match status" value="1"/>
</dbReference>
<evidence type="ECO:0000256" key="2">
    <source>
        <dbReference type="ARBA" id="ARBA00024341"/>
    </source>
</evidence>
<gene>
    <name evidence="4" type="ORF">CASFOL_015923</name>
</gene>
<feature type="compositionally biased region" description="Basic and acidic residues" evidence="3">
    <location>
        <begin position="664"/>
        <end position="673"/>
    </location>
</feature>
<evidence type="ECO:0000313" key="4">
    <source>
        <dbReference type="EMBL" id="KAL3640955.1"/>
    </source>
</evidence>
<evidence type="ECO:0000313" key="5">
    <source>
        <dbReference type="Proteomes" id="UP001632038"/>
    </source>
</evidence>
<sequence>MGKSPASCFKIISCAGDSVDHDDLQTPESKGSSDRRGWSFRKRSARHRVLSNSASSETPPSANKGNPESPAVSFQVQPDLTVPEKTSTIQLTKEKPELTEEKPELPAQLVSKLSDTLEDFDCKSDSTLDESSVIIIQASIRRLLAQQELLKQKNVIKLQAAVRGHIVRKHAVGTLRCVQSIIKMQALVRARQADRGKDNNESTLLGKKEAKSNAIYTYVSIEKLLANAFARQLMDSTPRNTPINIKCDPSKSDSAWKWLERWMSVSSVTKEGPQESKSAEEQRKENLVHSSGEEDILALSDCYSESADLTSSVDASVKASENHVSLISREVNELDLYSDKSISSSSSLSNLNDIGQLQSTSDVAESAPVEMKVTESVPEIEEMGNEQDLPDQPETEVKLLPKKASNPAFIAAQSKFEELTSAPISTKLPSAPSHNLGVEAGLDKVLSTPAAQIGSECGTELSISSTLDSPDRSVSGVEQHEIKVRDETEPPKISEEENLELEANNKKFIARHESVNLAISESLSINADNSSPHREKKEEAKIDQQIELESEASPRSHITVPESQVTPSSQPSVNPKRSKGKNNKSSSADKARNQDSGTRRSLEQLPENKNGKRRNSFGSAKVDINKEQESRDSSSSNSLPSYMQATESARAKAIAANGSPRSSPDVHEKDIYIKKRHSLPGINERQGSPRIQRSLSQAQQNAKGNPTNSPQGPEVAEVNTNVVETNLMIFDG</sequence>
<feature type="compositionally biased region" description="Basic and acidic residues" evidence="3">
    <location>
        <begin position="531"/>
        <end position="544"/>
    </location>
</feature>
<keyword evidence="1" id="KW-0112">Calmodulin-binding</keyword>
<dbReference type="Gene3D" id="1.20.5.190">
    <property type="match status" value="1"/>
</dbReference>
<feature type="compositionally biased region" description="Polar residues" evidence="3">
    <location>
        <begin position="561"/>
        <end position="573"/>
    </location>
</feature>
<protein>
    <recommendedName>
        <fullName evidence="6">DUF4005 domain-containing protein</fullName>
    </recommendedName>
</protein>
<evidence type="ECO:0000256" key="3">
    <source>
        <dbReference type="SAM" id="MobiDB-lite"/>
    </source>
</evidence>
<feature type="compositionally biased region" description="Basic and acidic residues" evidence="3">
    <location>
        <begin position="478"/>
        <end position="495"/>
    </location>
</feature>
<comment type="similarity">
    <text evidence="2">Belongs to the IQD family.</text>
</comment>
<dbReference type="InterPro" id="IPR000048">
    <property type="entry name" value="IQ_motif_EF-hand-BS"/>
</dbReference>
<name>A0ABD3DF45_9LAMI</name>
<organism evidence="4 5">
    <name type="scientific">Castilleja foliolosa</name>
    <dbReference type="NCBI Taxonomy" id="1961234"/>
    <lineage>
        <taxon>Eukaryota</taxon>
        <taxon>Viridiplantae</taxon>
        <taxon>Streptophyta</taxon>
        <taxon>Embryophyta</taxon>
        <taxon>Tracheophyta</taxon>
        <taxon>Spermatophyta</taxon>
        <taxon>Magnoliopsida</taxon>
        <taxon>eudicotyledons</taxon>
        <taxon>Gunneridae</taxon>
        <taxon>Pentapetalae</taxon>
        <taxon>asterids</taxon>
        <taxon>lamiids</taxon>
        <taxon>Lamiales</taxon>
        <taxon>Orobanchaceae</taxon>
        <taxon>Pedicularideae</taxon>
        <taxon>Castillejinae</taxon>
        <taxon>Castilleja</taxon>
    </lineage>
</organism>